<keyword evidence="2" id="KW-0812">Transmembrane</keyword>
<proteinExistence type="predicted"/>
<name>A0ABR0C2S6_PURLI</name>
<accession>A0ABR0C2S6</accession>
<dbReference type="Proteomes" id="UP001287286">
    <property type="component" value="Unassembled WGS sequence"/>
</dbReference>
<organism evidence="3 4">
    <name type="scientific">Purpureocillium lilacinum</name>
    <name type="common">Paecilomyces lilacinus</name>
    <dbReference type="NCBI Taxonomy" id="33203"/>
    <lineage>
        <taxon>Eukaryota</taxon>
        <taxon>Fungi</taxon>
        <taxon>Dikarya</taxon>
        <taxon>Ascomycota</taxon>
        <taxon>Pezizomycotina</taxon>
        <taxon>Sordariomycetes</taxon>
        <taxon>Hypocreomycetidae</taxon>
        <taxon>Hypocreales</taxon>
        <taxon>Ophiocordycipitaceae</taxon>
        <taxon>Purpureocillium</taxon>
    </lineage>
</organism>
<evidence type="ECO:0000313" key="4">
    <source>
        <dbReference type="Proteomes" id="UP001287286"/>
    </source>
</evidence>
<comment type="caution">
    <text evidence="3">The sequence shown here is derived from an EMBL/GenBank/DDBJ whole genome shotgun (WGS) entry which is preliminary data.</text>
</comment>
<evidence type="ECO:0000313" key="3">
    <source>
        <dbReference type="EMBL" id="KAK4090674.1"/>
    </source>
</evidence>
<keyword evidence="2" id="KW-1133">Transmembrane helix</keyword>
<gene>
    <name evidence="3" type="ORF">Purlil1_4810</name>
</gene>
<evidence type="ECO:0000256" key="1">
    <source>
        <dbReference type="SAM" id="MobiDB-lite"/>
    </source>
</evidence>
<feature type="transmembrane region" description="Helical" evidence="2">
    <location>
        <begin position="252"/>
        <end position="273"/>
    </location>
</feature>
<dbReference type="EMBL" id="JAWRVI010000014">
    <property type="protein sequence ID" value="KAK4090674.1"/>
    <property type="molecule type" value="Genomic_DNA"/>
</dbReference>
<keyword evidence="4" id="KW-1185">Reference proteome</keyword>
<feature type="region of interest" description="Disordered" evidence="1">
    <location>
        <begin position="191"/>
        <end position="250"/>
    </location>
</feature>
<protein>
    <submittedName>
        <fullName evidence="3">Uncharacterized protein</fullName>
    </submittedName>
</protein>
<feature type="transmembrane region" description="Helical" evidence="2">
    <location>
        <begin position="167"/>
        <end position="183"/>
    </location>
</feature>
<reference evidence="3 4" key="1">
    <citation type="journal article" date="2024" name="Microbiol. Resour. Announc.">
        <title>Genome annotations for the ascomycete fungi Trichoderma harzianum, Trichoderma aggressivum, and Purpureocillium lilacinum.</title>
        <authorList>
            <person name="Beijen E.P.W."/>
            <person name="Ohm R.A."/>
        </authorList>
    </citation>
    <scope>NUCLEOTIDE SEQUENCE [LARGE SCALE GENOMIC DNA]</scope>
    <source>
        <strain evidence="3 4">CBS 150709</strain>
    </source>
</reference>
<keyword evidence="2" id="KW-0472">Membrane</keyword>
<feature type="region of interest" description="Disordered" evidence="1">
    <location>
        <begin position="1"/>
        <end position="31"/>
    </location>
</feature>
<sequence length="274" mass="27988">MTGGQPGSPFGAKPMGWEGEKKGPPAATTGNRMRARHAHASPVAPSLHVQIRELGPGYYLAHREIPLQQPRNAKVPSRSRFKHNADVAAWLGSGLVPPQTLGLCMFVVSAGGGTRRHTQMPPDRFGVWPKSCRRVRGIASKRAVLLVAFPRNAADAYKPPNMMAPKLSNFLAVVLMLLGLVAAQQSNTARSTSVSSSSAAASTTGAKGTATPAVTTGSSSASASGTRKSSSASASASASTTKKSAGSRGAGAADSTLITVSLAAGLVVFGVAMS</sequence>
<evidence type="ECO:0000256" key="2">
    <source>
        <dbReference type="SAM" id="Phobius"/>
    </source>
</evidence>